<accession>A0AAE1RUY3</accession>
<evidence type="ECO:0000256" key="1">
    <source>
        <dbReference type="SAM" id="MobiDB-lite"/>
    </source>
</evidence>
<feature type="region of interest" description="Disordered" evidence="1">
    <location>
        <begin position="62"/>
        <end position="140"/>
    </location>
</feature>
<dbReference type="PANTHER" id="PTHR34539:SF3">
    <property type="entry name" value="NAC DOMAIN-CONTAINING PROTEIN"/>
    <property type="match status" value="1"/>
</dbReference>
<reference evidence="2" key="1">
    <citation type="submission" date="2023-12" db="EMBL/GenBank/DDBJ databases">
        <title>Genome assembly of Anisodus tanguticus.</title>
        <authorList>
            <person name="Wang Y.-J."/>
        </authorList>
    </citation>
    <scope>NUCLEOTIDE SEQUENCE</scope>
    <source>
        <strain evidence="2">KB-2021</strain>
        <tissue evidence="2">Leaf</tissue>
    </source>
</reference>
<organism evidence="2 3">
    <name type="scientific">Anisodus tanguticus</name>
    <dbReference type="NCBI Taxonomy" id="243964"/>
    <lineage>
        <taxon>Eukaryota</taxon>
        <taxon>Viridiplantae</taxon>
        <taxon>Streptophyta</taxon>
        <taxon>Embryophyta</taxon>
        <taxon>Tracheophyta</taxon>
        <taxon>Spermatophyta</taxon>
        <taxon>Magnoliopsida</taxon>
        <taxon>eudicotyledons</taxon>
        <taxon>Gunneridae</taxon>
        <taxon>Pentapetalae</taxon>
        <taxon>asterids</taxon>
        <taxon>lamiids</taxon>
        <taxon>Solanales</taxon>
        <taxon>Solanaceae</taxon>
        <taxon>Solanoideae</taxon>
        <taxon>Hyoscyameae</taxon>
        <taxon>Anisodus</taxon>
    </lineage>
</organism>
<dbReference type="Proteomes" id="UP001291623">
    <property type="component" value="Unassembled WGS sequence"/>
</dbReference>
<feature type="compositionally biased region" description="Basic and acidic residues" evidence="1">
    <location>
        <begin position="95"/>
        <end position="104"/>
    </location>
</feature>
<feature type="region of interest" description="Disordered" evidence="1">
    <location>
        <begin position="1"/>
        <end position="29"/>
    </location>
</feature>
<dbReference type="AlphaFoldDB" id="A0AAE1RUY3"/>
<dbReference type="PANTHER" id="PTHR34539">
    <property type="entry name" value="T6J4.11 PROTEIN"/>
    <property type="match status" value="1"/>
</dbReference>
<keyword evidence="3" id="KW-1185">Reference proteome</keyword>
<comment type="caution">
    <text evidence="2">The sequence shown here is derived from an EMBL/GenBank/DDBJ whole genome shotgun (WGS) entry which is preliminary data.</text>
</comment>
<dbReference type="EMBL" id="JAVYJV010000012">
    <property type="protein sequence ID" value="KAK4358125.1"/>
    <property type="molecule type" value="Genomic_DNA"/>
</dbReference>
<evidence type="ECO:0000313" key="3">
    <source>
        <dbReference type="Proteomes" id="UP001291623"/>
    </source>
</evidence>
<evidence type="ECO:0000313" key="2">
    <source>
        <dbReference type="EMBL" id="KAK4358125.1"/>
    </source>
</evidence>
<name>A0AAE1RUY3_9SOLA</name>
<protein>
    <submittedName>
        <fullName evidence="2">Uncharacterized protein</fullName>
    </submittedName>
</protein>
<gene>
    <name evidence="2" type="ORF">RND71_023735</name>
</gene>
<sequence length="168" mass="18358">MAESTQLNKRSREENEENDNTKRPKSYSDILSILEEEEYGFESDPFSGSDIFTTIEQELLQSDGFGFGSDPVDDPVATGSGISASSSKEDEEDDKSSVIRHLLEASDDELGIPSGDGGLINGSDFPVVEEPENGTDGGDFPFAISDGLWEFEDEAANYYSLIQSEVFM</sequence>
<proteinExistence type="predicted"/>